<keyword evidence="2" id="KW-1185">Reference proteome</keyword>
<name>A0A3L7A2U1_9MICO</name>
<evidence type="ECO:0000313" key="2">
    <source>
        <dbReference type="Proteomes" id="UP000272503"/>
    </source>
</evidence>
<dbReference type="AlphaFoldDB" id="A0A3L7A2U1"/>
<reference evidence="1 2" key="1">
    <citation type="submission" date="2018-10" db="EMBL/GenBank/DDBJ databases">
        <authorList>
            <person name="Li J."/>
        </authorList>
    </citation>
    <scope>NUCLEOTIDE SEQUENCE [LARGE SCALE GENOMIC DNA]</scope>
    <source>
        <strain evidence="1 2">IF 016277</strain>
    </source>
</reference>
<dbReference type="EMBL" id="RCUX01000011">
    <property type="protein sequence ID" value="RLP74340.1"/>
    <property type="molecule type" value="Genomic_DNA"/>
</dbReference>
<sequence length="131" mass="14072">MEAENPSIPKLGKERTSSIDLDGLAVNSQCPSQLVLTGWDANSLSISGSVDKRYQRFGIVRDAVSDCANICGDPGSIKTVRRSTSFTRQRFHIPGHCRVVLNAVHAIEAAITLRPAVALLSLGPLDAPNFD</sequence>
<gene>
    <name evidence="1" type="ORF">D9V32_13410</name>
</gene>
<protein>
    <submittedName>
        <fullName evidence="1">Uncharacterized protein</fullName>
    </submittedName>
</protein>
<accession>A0A3L7A2U1</accession>
<organism evidence="1 2">
    <name type="scientific">Mycetocola tolaasinivorans</name>
    <dbReference type="NCBI Taxonomy" id="76635"/>
    <lineage>
        <taxon>Bacteria</taxon>
        <taxon>Bacillati</taxon>
        <taxon>Actinomycetota</taxon>
        <taxon>Actinomycetes</taxon>
        <taxon>Micrococcales</taxon>
        <taxon>Microbacteriaceae</taxon>
        <taxon>Mycetocola</taxon>
    </lineage>
</organism>
<dbReference type="Proteomes" id="UP000272503">
    <property type="component" value="Unassembled WGS sequence"/>
</dbReference>
<evidence type="ECO:0000313" key="1">
    <source>
        <dbReference type="EMBL" id="RLP74340.1"/>
    </source>
</evidence>
<comment type="caution">
    <text evidence="1">The sequence shown here is derived from an EMBL/GenBank/DDBJ whole genome shotgun (WGS) entry which is preliminary data.</text>
</comment>
<proteinExistence type="predicted"/>